<feature type="transmembrane region" description="Helical" evidence="11">
    <location>
        <begin position="85"/>
        <end position="104"/>
    </location>
</feature>
<dbReference type="PROSITE" id="PS00449">
    <property type="entry name" value="ATPASE_A"/>
    <property type="match status" value="1"/>
</dbReference>
<dbReference type="InterPro" id="IPR023011">
    <property type="entry name" value="ATP_synth_F0_asu_AS"/>
</dbReference>
<keyword evidence="6 11" id="KW-0375">Hydrogen ion transport</keyword>
<dbReference type="PRINTS" id="PR00123">
    <property type="entry name" value="ATPASEA"/>
</dbReference>
<keyword evidence="4 11" id="KW-0138">CF(0)</keyword>
<dbReference type="SUPFAM" id="SSF81336">
    <property type="entry name" value="F1F0 ATP synthase subunit A"/>
    <property type="match status" value="1"/>
</dbReference>
<dbReference type="InterPro" id="IPR035908">
    <property type="entry name" value="F0_ATP_A_sf"/>
</dbReference>
<evidence type="ECO:0000313" key="13">
    <source>
        <dbReference type="EMBL" id="HEG90858.1"/>
    </source>
</evidence>
<reference evidence="13" key="1">
    <citation type="journal article" date="2020" name="mSystems">
        <title>Genome- and Community-Level Interaction Insights into Carbon Utilization and Element Cycling Functions of Hydrothermarchaeota in Hydrothermal Sediment.</title>
        <authorList>
            <person name="Zhou Z."/>
            <person name="Liu Y."/>
            <person name="Xu W."/>
            <person name="Pan J."/>
            <person name="Luo Z.H."/>
            <person name="Li M."/>
        </authorList>
    </citation>
    <scope>NUCLEOTIDE SEQUENCE [LARGE SCALE GENOMIC DNA]</scope>
    <source>
        <strain evidence="13">SpSt-210</strain>
    </source>
</reference>
<keyword evidence="5 11" id="KW-0812">Transmembrane</keyword>
<keyword evidence="3 11" id="KW-0813">Transport</keyword>
<dbReference type="GO" id="GO:0005886">
    <property type="term" value="C:plasma membrane"/>
    <property type="evidence" value="ECO:0007669"/>
    <property type="project" value="UniProtKB-SubCell"/>
</dbReference>
<keyword evidence="10 11" id="KW-0066">ATP synthesis</keyword>
<proteinExistence type="inferred from homology"/>
<dbReference type="HAMAP" id="MF_01393">
    <property type="entry name" value="ATP_synth_a_bact"/>
    <property type="match status" value="1"/>
</dbReference>
<evidence type="ECO:0000256" key="11">
    <source>
        <dbReference type="HAMAP-Rule" id="MF_01393"/>
    </source>
</evidence>
<dbReference type="Gene3D" id="1.20.120.220">
    <property type="entry name" value="ATP synthase, F0 complex, subunit A"/>
    <property type="match status" value="1"/>
</dbReference>
<comment type="subcellular location">
    <subcellularLocation>
        <location evidence="11 12">Cell membrane</location>
        <topology evidence="11 12">Multi-pass membrane protein</topology>
    </subcellularLocation>
    <subcellularLocation>
        <location evidence="1">Membrane</location>
        <topology evidence="1">Multi-pass membrane protein</topology>
    </subcellularLocation>
</comment>
<organism evidence="13">
    <name type="scientific">Thermorudis peleae</name>
    <dbReference type="NCBI Taxonomy" id="1382356"/>
    <lineage>
        <taxon>Bacteria</taxon>
        <taxon>Pseudomonadati</taxon>
        <taxon>Thermomicrobiota</taxon>
        <taxon>Thermomicrobia</taxon>
        <taxon>Thermomicrobia incertae sedis</taxon>
        <taxon>Thermorudis</taxon>
    </lineage>
</organism>
<dbReference type="EMBL" id="DSIY01000130">
    <property type="protein sequence ID" value="HEG90858.1"/>
    <property type="molecule type" value="Genomic_DNA"/>
</dbReference>
<evidence type="ECO:0000256" key="9">
    <source>
        <dbReference type="ARBA" id="ARBA00023136"/>
    </source>
</evidence>
<keyword evidence="7 11" id="KW-1133">Transmembrane helix</keyword>
<evidence type="ECO:0000256" key="6">
    <source>
        <dbReference type="ARBA" id="ARBA00022781"/>
    </source>
</evidence>
<feature type="transmembrane region" description="Helical" evidence="11">
    <location>
        <begin position="209"/>
        <end position="230"/>
    </location>
</feature>
<evidence type="ECO:0000256" key="12">
    <source>
        <dbReference type="RuleBase" id="RU000483"/>
    </source>
</evidence>
<evidence type="ECO:0000256" key="5">
    <source>
        <dbReference type="ARBA" id="ARBA00022692"/>
    </source>
</evidence>
<evidence type="ECO:0000256" key="4">
    <source>
        <dbReference type="ARBA" id="ARBA00022547"/>
    </source>
</evidence>
<evidence type="ECO:0000256" key="1">
    <source>
        <dbReference type="ARBA" id="ARBA00004141"/>
    </source>
</evidence>
<evidence type="ECO:0000256" key="8">
    <source>
        <dbReference type="ARBA" id="ARBA00023065"/>
    </source>
</evidence>
<keyword evidence="9 11" id="KW-0472">Membrane</keyword>
<dbReference type="GO" id="GO:0042777">
    <property type="term" value="P:proton motive force-driven plasma membrane ATP synthesis"/>
    <property type="evidence" value="ECO:0007669"/>
    <property type="project" value="TreeGrafter"/>
</dbReference>
<dbReference type="PANTHER" id="PTHR42823:SF3">
    <property type="entry name" value="ATP SYNTHASE SUBUNIT A, CHLOROPLASTIC"/>
    <property type="match status" value="1"/>
</dbReference>
<sequence>MELHIEVAPETLWHLEIPGTGIALNITNSFITMLLVMAFLVIAGALIARSATLVPGRIQSVFEIVVEFILNLVESTAGKRFGRSIFPLIGGLFIFIIVSNYSGLLPGVGTIGIWHEEAAESAKLAAAAGASGESASEAHRVLVPLFRSPSADLNMTLAMALLSYVTFQFLGIRAHGVWGRLKHMANPPFLFPIEVISEFSRIVSLSFRLFGNIFAGEALLTVMYGIANAIKFSVVGLLIPVVFLYLEVLFGFIQALVFALLTLIYITLAAADSHAGHGEQHDLAQAPARAKASGD</sequence>
<evidence type="ECO:0000256" key="7">
    <source>
        <dbReference type="ARBA" id="ARBA00022989"/>
    </source>
</evidence>
<dbReference type="CDD" id="cd00310">
    <property type="entry name" value="ATP-synt_Fo_a_6"/>
    <property type="match status" value="1"/>
</dbReference>
<keyword evidence="11" id="KW-1003">Cell membrane</keyword>
<feature type="transmembrane region" description="Helical" evidence="11">
    <location>
        <begin position="22"/>
        <end position="48"/>
    </location>
</feature>
<keyword evidence="8 11" id="KW-0406">Ion transport</keyword>
<feature type="transmembrane region" description="Helical" evidence="11">
    <location>
        <begin position="242"/>
        <end position="266"/>
    </location>
</feature>
<dbReference type="GO" id="GO:0045259">
    <property type="term" value="C:proton-transporting ATP synthase complex"/>
    <property type="evidence" value="ECO:0007669"/>
    <property type="project" value="UniProtKB-KW"/>
</dbReference>
<dbReference type="AlphaFoldDB" id="A0A831TGT5"/>
<accession>A0A831TGT5</accession>
<comment type="similarity">
    <text evidence="2 11 12">Belongs to the ATPase A chain family.</text>
</comment>
<protein>
    <recommendedName>
        <fullName evidence="11 12">ATP synthase subunit a</fullName>
    </recommendedName>
    <alternativeName>
        <fullName evidence="11">ATP synthase F0 sector subunit a</fullName>
    </alternativeName>
    <alternativeName>
        <fullName evidence="11">F-ATPase subunit 6</fullName>
    </alternativeName>
</protein>
<comment type="caution">
    <text evidence="13">The sequence shown here is derived from an EMBL/GenBank/DDBJ whole genome shotgun (WGS) entry which is preliminary data.</text>
</comment>
<dbReference type="GO" id="GO:0046933">
    <property type="term" value="F:proton-transporting ATP synthase activity, rotational mechanism"/>
    <property type="evidence" value="ECO:0007669"/>
    <property type="project" value="UniProtKB-UniRule"/>
</dbReference>
<dbReference type="PANTHER" id="PTHR42823">
    <property type="entry name" value="ATP SYNTHASE SUBUNIT A, CHLOROPLASTIC"/>
    <property type="match status" value="1"/>
</dbReference>
<evidence type="ECO:0000256" key="10">
    <source>
        <dbReference type="ARBA" id="ARBA00023310"/>
    </source>
</evidence>
<name>A0A831TGT5_9BACT</name>
<dbReference type="Pfam" id="PF00119">
    <property type="entry name" value="ATP-synt_A"/>
    <property type="match status" value="1"/>
</dbReference>
<evidence type="ECO:0000256" key="2">
    <source>
        <dbReference type="ARBA" id="ARBA00006810"/>
    </source>
</evidence>
<dbReference type="InterPro" id="IPR045082">
    <property type="entry name" value="ATP_syn_F0_a_bact/chloroplast"/>
</dbReference>
<comment type="function">
    <text evidence="11 12">Key component of the proton channel; it plays a direct role in the translocation of protons across the membrane.</text>
</comment>
<feature type="transmembrane region" description="Helical" evidence="11">
    <location>
        <begin position="153"/>
        <end position="172"/>
    </location>
</feature>
<evidence type="ECO:0000256" key="3">
    <source>
        <dbReference type="ARBA" id="ARBA00022448"/>
    </source>
</evidence>
<gene>
    <name evidence="11 13" type="primary">atpB</name>
    <name evidence="13" type="ORF">ENP34_05390</name>
</gene>
<dbReference type="InterPro" id="IPR000568">
    <property type="entry name" value="ATP_synth_F0_asu"/>
</dbReference>
<dbReference type="NCBIfam" id="TIGR01131">
    <property type="entry name" value="ATP_synt_6_or_A"/>
    <property type="match status" value="1"/>
</dbReference>